<organism evidence="2 3">
    <name type="scientific">Luminiphilus syltensis NOR5-1B</name>
    <dbReference type="NCBI Taxonomy" id="565045"/>
    <lineage>
        <taxon>Bacteria</taxon>
        <taxon>Pseudomonadati</taxon>
        <taxon>Pseudomonadota</taxon>
        <taxon>Gammaproteobacteria</taxon>
        <taxon>Cellvibrionales</taxon>
        <taxon>Halieaceae</taxon>
        <taxon>Luminiphilus</taxon>
    </lineage>
</organism>
<dbReference type="STRING" id="565045.NOR51B_1378"/>
<dbReference type="EMBL" id="DS999411">
    <property type="protein sequence ID" value="EED35433.1"/>
    <property type="molecule type" value="Genomic_DNA"/>
</dbReference>
<dbReference type="PROSITE" id="PS51725">
    <property type="entry name" value="ABM"/>
    <property type="match status" value="1"/>
</dbReference>
<evidence type="ECO:0000313" key="2">
    <source>
        <dbReference type="EMBL" id="EED35433.1"/>
    </source>
</evidence>
<dbReference type="GO" id="GO:0004497">
    <property type="term" value="F:monooxygenase activity"/>
    <property type="evidence" value="ECO:0007669"/>
    <property type="project" value="UniProtKB-KW"/>
</dbReference>
<protein>
    <submittedName>
        <fullName evidence="2">Antibiotic biosynthesis monooxygenase domain protein</fullName>
    </submittedName>
</protein>
<evidence type="ECO:0000313" key="3">
    <source>
        <dbReference type="Proteomes" id="UP000004699"/>
    </source>
</evidence>
<dbReference type="HOGENOM" id="CLU_131496_13_0_6"/>
<dbReference type="InterPro" id="IPR007138">
    <property type="entry name" value="ABM_dom"/>
</dbReference>
<name>B8KTK1_9GAMM</name>
<accession>B8KTK1</accession>
<feature type="domain" description="ABM" evidence="1">
    <location>
        <begin position="19"/>
        <end position="110"/>
    </location>
</feature>
<sequence>MHNVGDILWPESFRWRVAMTVIISGYLDFENPEDVPKLIASARPHIEGALSEEGCIAYSWTEDHLTRGRIWVYEEWSSSETLSAHLKSHWYTDMAGHLASYSMKPGAVVKKYRVDLEEPVYDEDGNPRGDFFTADG</sequence>
<dbReference type="AlphaFoldDB" id="B8KTK1"/>
<dbReference type="SUPFAM" id="SSF54909">
    <property type="entry name" value="Dimeric alpha+beta barrel"/>
    <property type="match status" value="1"/>
</dbReference>
<gene>
    <name evidence="2" type="ORF">NOR51B_1378</name>
</gene>
<dbReference type="Gene3D" id="3.30.70.100">
    <property type="match status" value="1"/>
</dbReference>
<reference evidence="3" key="1">
    <citation type="journal article" date="2013" name="BMC Microbiol.">
        <title>Taxonomy and evolution of bacteriochlorophyll a-containing members of the OM60/NOR5 clade of marine gammaproteobacteria: description of Luminiphilus syltensis gen. nov., sp. nov., reclassification of Haliea rubra as Pseudohaliea rubra gen. nov., comb. nov., and emendation of Chromatocurvus halotolerans.</title>
        <authorList>
            <person name="Spring S."/>
            <person name="Riedel T."/>
            <person name="Sproer C."/>
            <person name="Yan S."/>
            <person name="Harder J."/>
            <person name="Fuchs B.M."/>
        </authorList>
    </citation>
    <scope>NUCLEOTIDE SEQUENCE [LARGE SCALE GENOMIC DNA]</scope>
    <source>
        <strain evidence="3">NOR51-B</strain>
    </source>
</reference>
<proteinExistence type="predicted"/>
<evidence type="ECO:0000259" key="1">
    <source>
        <dbReference type="PROSITE" id="PS51725"/>
    </source>
</evidence>
<keyword evidence="2" id="KW-0560">Oxidoreductase</keyword>
<dbReference type="Proteomes" id="UP000004699">
    <property type="component" value="Unassembled WGS sequence"/>
</dbReference>
<keyword evidence="2" id="KW-0503">Monooxygenase</keyword>
<dbReference type="eggNOG" id="COG1359">
    <property type="taxonomic scope" value="Bacteria"/>
</dbReference>
<dbReference type="InterPro" id="IPR011008">
    <property type="entry name" value="Dimeric_a/b-barrel"/>
</dbReference>
<dbReference type="Pfam" id="PF03992">
    <property type="entry name" value="ABM"/>
    <property type="match status" value="1"/>
</dbReference>
<keyword evidence="3" id="KW-1185">Reference proteome</keyword>